<dbReference type="Pfam" id="PF01266">
    <property type="entry name" value="DAO"/>
    <property type="match status" value="1"/>
</dbReference>
<evidence type="ECO:0000256" key="1">
    <source>
        <dbReference type="SAM" id="MobiDB-lite"/>
    </source>
</evidence>
<reference evidence="3" key="1">
    <citation type="submission" date="2025-08" db="UniProtKB">
        <authorList>
            <consortium name="Ensembl"/>
        </authorList>
    </citation>
    <scope>IDENTIFICATION</scope>
</reference>
<evidence type="ECO:0000313" key="3">
    <source>
        <dbReference type="Ensembl" id="ENSSTUP00000020757.1"/>
    </source>
</evidence>
<dbReference type="InParanoid" id="A0A673XIJ1"/>
<accession>A0A673XIJ1</accession>
<sequence>MQITKLCSARAKPKRVPRGGPRTEFGKPWSTSAEAVVIGGGSLGCQTVYHLAKMANVVMLERDRLPAGTNWHTAGRYYPLPRTLWGEETLVYQMQSRNI</sequence>
<dbReference type="AlphaFoldDB" id="A0A673XIJ1"/>
<dbReference type="Proteomes" id="UP000472277">
    <property type="component" value="Chromosome 15"/>
</dbReference>
<keyword evidence="4" id="KW-1185">Reference proteome</keyword>
<dbReference type="InterPro" id="IPR036188">
    <property type="entry name" value="FAD/NAD-bd_sf"/>
</dbReference>
<protein>
    <recommendedName>
        <fullName evidence="2">FAD dependent oxidoreductase domain-containing protein</fullName>
    </recommendedName>
</protein>
<dbReference type="Ensembl" id="ENSSTUT00000021835.1">
    <property type="protein sequence ID" value="ENSSTUP00000020757.1"/>
    <property type="gene ID" value="ENSSTUG00000009224.1"/>
</dbReference>
<dbReference type="SUPFAM" id="SSF51905">
    <property type="entry name" value="FAD/NAD(P)-binding domain"/>
    <property type="match status" value="1"/>
</dbReference>
<evidence type="ECO:0000313" key="4">
    <source>
        <dbReference type="Proteomes" id="UP000472277"/>
    </source>
</evidence>
<feature type="domain" description="FAD dependent oxidoreductase" evidence="2">
    <location>
        <begin position="35"/>
        <end position="82"/>
    </location>
</feature>
<feature type="region of interest" description="Disordered" evidence="1">
    <location>
        <begin position="1"/>
        <end position="27"/>
    </location>
</feature>
<reference evidence="3" key="2">
    <citation type="submission" date="2025-09" db="UniProtKB">
        <authorList>
            <consortium name="Ensembl"/>
        </authorList>
    </citation>
    <scope>IDENTIFICATION</scope>
</reference>
<evidence type="ECO:0000259" key="2">
    <source>
        <dbReference type="Pfam" id="PF01266"/>
    </source>
</evidence>
<dbReference type="Gene3D" id="3.50.50.60">
    <property type="entry name" value="FAD/NAD(P)-binding domain"/>
    <property type="match status" value="1"/>
</dbReference>
<dbReference type="InterPro" id="IPR006076">
    <property type="entry name" value="FAD-dep_OxRdtase"/>
</dbReference>
<name>A0A673XIJ1_SALTR</name>
<organism evidence="3 4">
    <name type="scientific">Salmo trutta</name>
    <name type="common">Brown trout</name>
    <dbReference type="NCBI Taxonomy" id="8032"/>
    <lineage>
        <taxon>Eukaryota</taxon>
        <taxon>Metazoa</taxon>
        <taxon>Chordata</taxon>
        <taxon>Craniata</taxon>
        <taxon>Vertebrata</taxon>
        <taxon>Euteleostomi</taxon>
        <taxon>Actinopterygii</taxon>
        <taxon>Neopterygii</taxon>
        <taxon>Teleostei</taxon>
        <taxon>Protacanthopterygii</taxon>
        <taxon>Salmoniformes</taxon>
        <taxon>Salmonidae</taxon>
        <taxon>Salmoninae</taxon>
        <taxon>Salmo</taxon>
    </lineage>
</organism>
<proteinExistence type="predicted"/>